<dbReference type="Proteomes" id="UP000515511">
    <property type="component" value="Chromosome"/>
</dbReference>
<feature type="region of interest" description="Disordered" evidence="10">
    <location>
        <begin position="1"/>
        <end position="47"/>
    </location>
</feature>
<proteinExistence type="inferred from homology"/>
<feature type="transmembrane region" description="Helical" evidence="11">
    <location>
        <begin position="212"/>
        <end position="233"/>
    </location>
</feature>
<dbReference type="GO" id="GO:0016020">
    <property type="term" value="C:membrane"/>
    <property type="evidence" value="ECO:0007669"/>
    <property type="project" value="UniProtKB-SubCell"/>
</dbReference>
<protein>
    <submittedName>
        <fullName evidence="13">Vitamin K epoxide reductase family protein</fullName>
    </submittedName>
</protein>
<evidence type="ECO:0000256" key="11">
    <source>
        <dbReference type="SAM" id="Phobius"/>
    </source>
</evidence>
<keyword evidence="4" id="KW-0874">Quinone</keyword>
<evidence type="ECO:0000256" key="8">
    <source>
        <dbReference type="ARBA" id="ARBA00023157"/>
    </source>
</evidence>
<comment type="similarity">
    <text evidence="2">Belongs to the VKOR family.</text>
</comment>
<evidence type="ECO:0000256" key="9">
    <source>
        <dbReference type="ARBA" id="ARBA00023284"/>
    </source>
</evidence>
<evidence type="ECO:0000256" key="1">
    <source>
        <dbReference type="ARBA" id="ARBA00004141"/>
    </source>
</evidence>
<keyword evidence="7 11" id="KW-0472">Membrane</keyword>
<keyword evidence="9" id="KW-0676">Redox-active center</keyword>
<feature type="domain" description="Vitamin K epoxide reductase" evidence="12">
    <location>
        <begin position="52"/>
        <end position="193"/>
    </location>
</feature>
<dbReference type="AlphaFoldDB" id="A0A7G6Y7B5"/>
<feature type="transmembrane region" description="Helical" evidence="11">
    <location>
        <begin position="54"/>
        <end position="75"/>
    </location>
</feature>
<dbReference type="EMBL" id="CP043641">
    <property type="protein sequence ID" value="QNE34380.1"/>
    <property type="molecule type" value="Genomic_DNA"/>
</dbReference>
<dbReference type="InterPro" id="IPR038354">
    <property type="entry name" value="VKOR_sf"/>
</dbReference>
<reference evidence="14" key="1">
    <citation type="submission" date="2019-09" db="EMBL/GenBank/DDBJ databases">
        <title>Antimicrobial potential of Antarctic Bacteria.</title>
        <authorList>
            <person name="Benaud N."/>
            <person name="Edwards R.J."/>
            <person name="Ferrari B.C."/>
        </authorList>
    </citation>
    <scope>NUCLEOTIDE SEQUENCE [LARGE SCALE GENOMIC DNA]</scope>
    <source>
        <strain evidence="14">INR9</strain>
    </source>
</reference>
<dbReference type="CDD" id="cd12922">
    <property type="entry name" value="VKOR_5"/>
    <property type="match status" value="1"/>
</dbReference>
<dbReference type="InterPro" id="IPR041714">
    <property type="entry name" value="VKOR_Actinobacteria"/>
</dbReference>
<evidence type="ECO:0000313" key="14">
    <source>
        <dbReference type="Proteomes" id="UP000515511"/>
    </source>
</evidence>
<evidence type="ECO:0000256" key="4">
    <source>
        <dbReference type="ARBA" id="ARBA00022719"/>
    </source>
</evidence>
<evidence type="ECO:0000313" key="13">
    <source>
        <dbReference type="EMBL" id="QNE34380.1"/>
    </source>
</evidence>
<keyword evidence="5 11" id="KW-1133">Transmembrane helix</keyword>
<dbReference type="GO" id="GO:0016491">
    <property type="term" value="F:oxidoreductase activity"/>
    <property type="evidence" value="ECO:0007669"/>
    <property type="project" value="UniProtKB-KW"/>
</dbReference>
<feature type="transmembrane region" description="Helical" evidence="11">
    <location>
        <begin position="116"/>
        <end position="134"/>
    </location>
</feature>
<keyword evidence="3 11" id="KW-0812">Transmembrane</keyword>
<feature type="transmembrane region" description="Helical" evidence="11">
    <location>
        <begin position="167"/>
        <end position="192"/>
    </location>
</feature>
<evidence type="ECO:0000256" key="5">
    <source>
        <dbReference type="ARBA" id="ARBA00022989"/>
    </source>
</evidence>
<accession>A0A7G6Y7B5</accession>
<dbReference type="InterPro" id="IPR012932">
    <property type="entry name" value="VKOR"/>
</dbReference>
<evidence type="ECO:0000256" key="2">
    <source>
        <dbReference type="ARBA" id="ARBA00006214"/>
    </source>
</evidence>
<sequence length="243" mass="26588">MSAAPNRRNRRSQNGRAASCHNPTVPASKTAPATPQPSKPTTDPAPAGYRRPTALAIFLIVAGVIGFWAAFMLTVDKFHLLADSHAQLSCNFNVLVGCSKNLNSWQGSLLGFPNPLLGLAGWTATIAVGVGLFAAGRFARWYWIAFNVGVVLALVLVIFLITESLTVLNVLCPWCMVTWTVTIPTFWAVTLYNLKEGHIPVPERARRFFGTLYGWVPLITIVSYAIVAVLAQIQLDWIHRAFV</sequence>
<evidence type="ECO:0000256" key="3">
    <source>
        <dbReference type="ARBA" id="ARBA00022692"/>
    </source>
</evidence>
<dbReference type="Gene3D" id="1.20.1440.130">
    <property type="entry name" value="VKOR domain"/>
    <property type="match status" value="1"/>
</dbReference>
<dbReference type="GO" id="GO:0048038">
    <property type="term" value="F:quinone binding"/>
    <property type="evidence" value="ECO:0007669"/>
    <property type="project" value="UniProtKB-KW"/>
</dbReference>
<dbReference type="SMART" id="SM00756">
    <property type="entry name" value="VKc"/>
    <property type="match status" value="1"/>
</dbReference>
<organism evidence="13 14">
    <name type="scientific">Leifsonia shinshuensis</name>
    <dbReference type="NCBI Taxonomy" id="150026"/>
    <lineage>
        <taxon>Bacteria</taxon>
        <taxon>Bacillati</taxon>
        <taxon>Actinomycetota</taxon>
        <taxon>Actinomycetes</taxon>
        <taxon>Micrococcales</taxon>
        <taxon>Microbacteriaceae</taxon>
        <taxon>Leifsonia</taxon>
    </lineage>
</organism>
<evidence type="ECO:0000256" key="7">
    <source>
        <dbReference type="ARBA" id="ARBA00023136"/>
    </source>
</evidence>
<name>A0A7G6Y7B5_9MICO</name>
<comment type="subcellular location">
    <subcellularLocation>
        <location evidence="1">Membrane</location>
        <topology evidence="1">Multi-pass membrane protein</topology>
    </subcellularLocation>
</comment>
<dbReference type="Pfam" id="PF07884">
    <property type="entry name" value="VKOR"/>
    <property type="match status" value="1"/>
</dbReference>
<keyword evidence="6" id="KW-0560">Oxidoreductase</keyword>
<keyword evidence="8" id="KW-1015">Disulfide bond</keyword>
<feature type="transmembrane region" description="Helical" evidence="11">
    <location>
        <begin position="141"/>
        <end position="161"/>
    </location>
</feature>
<dbReference type="KEGG" id="lse:F1C12_04005"/>
<evidence type="ECO:0000256" key="6">
    <source>
        <dbReference type="ARBA" id="ARBA00023002"/>
    </source>
</evidence>
<gene>
    <name evidence="13" type="ORF">F1C12_04005</name>
</gene>
<evidence type="ECO:0000259" key="12">
    <source>
        <dbReference type="SMART" id="SM00756"/>
    </source>
</evidence>
<feature type="compositionally biased region" description="Polar residues" evidence="10">
    <location>
        <begin position="14"/>
        <end position="33"/>
    </location>
</feature>
<evidence type="ECO:0000256" key="10">
    <source>
        <dbReference type="SAM" id="MobiDB-lite"/>
    </source>
</evidence>